<dbReference type="Pfam" id="PF10099">
    <property type="entry name" value="RskA_C"/>
    <property type="match status" value="1"/>
</dbReference>
<dbReference type="GO" id="GO:0005886">
    <property type="term" value="C:plasma membrane"/>
    <property type="evidence" value="ECO:0007669"/>
    <property type="project" value="InterPro"/>
</dbReference>
<evidence type="ECO:0000259" key="3">
    <source>
        <dbReference type="Pfam" id="PF10099"/>
    </source>
</evidence>
<dbReference type="InterPro" id="IPR018764">
    <property type="entry name" value="RskA_C"/>
</dbReference>
<feature type="region of interest" description="Disordered" evidence="1">
    <location>
        <begin position="178"/>
        <end position="201"/>
    </location>
</feature>
<evidence type="ECO:0000256" key="2">
    <source>
        <dbReference type="SAM" id="Phobius"/>
    </source>
</evidence>
<evidence type="ECO:0000313" key="4">
    <source>
        <dbReference type="EMBL" id="XDQ15962.1"/>
    </source>
</evidence>
<name>A0AB39NCG8_9ACTN</name>
<accession>A0AB39NCG8</accession>
<reference evidence="4" key="1">
    <citation type="submission" date="2024-07" db="EMBL/GenBank/DDBJ databases">
        <authorList>
            <person name="Yu S.T."/>
        </authorList>
    </citation>
    <scope>NUCLEOTIDE SEQUENCE</scope>
    <source>
        <strain evidence="4">R11</strain>
    </source>
</reference>
<keyword evidence="2" id="KW-0472">Membrane</keyword>
<dbReference type="AlphaFoldDB" id="A0AB39NCG8"/>
<proteinExistence type="predicted"/>
<dbReference type="RefSeq" id="WP_369275886.1">
    <property type="nucleotide sequence ID" value="NZ_CP163432.1"/>
</dbReference>
<organism evidence="4">
    <name type="scientific">Streptomyces sp. R11</name>
    <dbReference type="NCBI Taxonomy" id="3238625"/>
    <lineage>
        <taxon>Bacteria</taxon>
        <taxon>Bacillati</taxon>
        <taxon>Actinomycetota</taxon>
        <taxon>Actinomycetes</taxon>
        <taxon>Kitasatosporales</taxon>
        <taxon>Streptomycetaceae</taxon>
        <taxon>Streptomyces</taxon>
    </lineage>
</organism>
<feature type="domain" description="Anti-sigma K factor RskA C-terminal" evidence="3">
    <location>
        <begin position="66"/>
        <end position="185"/>
    </location>
</feature>
<protein>
    <submittedName>
        <fullName evidence="4">Anti-sigma factor</fullName>
    </submittedName>
</protein>
<keyword evidence="2" id="KW-1133">Transmembrane helix</keyword>
<keyword evidence="2" id="KW-0812">Transmembrane</keyword>
<evidence type="ECO:0000256" key="1">
    <source>
        <dbReference type="SAM" id="MobiDB-lite"/>
    </source>
</evidence>
<feature type="transmembrane region" description="Helical" evidence="2">
    <location>
        <begin position="63"/>
        <end position="84"/>
    </location>
</feature>
<gene>
    <name evidence="4" type="ORF">AB5J55_43510</name>
</gene>
<sequence>MDGEVDLLTDGPIDEILRQEAVWVVVPDGIEQRVMHELMRGAGNVVPMRPRLRRRSTISRRRIGLVAASVALLGLTAAVGSVVLDTDEESQRMQLTASASAAGHADVTLRDTPSGVAIEADFQAIPPAPEGSYYEGWVTGERGAVAIGTFHLRDGQSDVTLWAGVELADYPRMTVTLQKEGGGPASSGNIVLSGDVPDKSR</sequence>
<dbReference type="EMBL" id="CP163432">
    <property type="protein sequence ID" value="XDQ15962.1"/>
    <property type="molecule type" value="Genomic_DNA"/>
</dbReference>